<dbReference type="Proteomes" id="UP000318825">
    <property type="component" value="Unassembled WGS sequence"/>
</dbReference>
<sequence length="133" mass="14042">MKIATYNVNGINGQLPVLLRRGGRSRLKPGAHHLENVSHSPFGAPVVLLNANNRGDRRVEGETEAADTPDAFLKALGESLKGKEGVDADLATILKTHLLKTAPAQNAVAQAKDAILKLASERANPPQPEVANG</sequence>
<reference evidence="1 2" key="1">
    <citation type="submission" date="2019-06" db="EMBL/GenBank/DDBJ databases">
        <title>Whole genome shotgun sequence of Nitrobacter winogradskyi NBRC 14297.</title>
        <authorList>
            <person name="Hosoyama A."/>
            <person name="Uohara A."/>
            <person name="Ohji S."/>
            <person name="Ichikawa N."/>
        </authorList>
    </citation>
    <scope>NUCLEOTIDE SEQUENCE [LARGE SCALE GENOMIC DNA]</scope>
    <source>
        <strain evidence="1 2">NBRC 14297</strain>
    </source>
</reference>
<dbReference type="RefSeq" id="WP_141383074.1">
    <property type="nucleotide sequence ID" value="NZ_BJNF01000029.1"/>
</dbReference>
<dbReference type="AlphaFoldDB" id="A0A4Y3WBV7"/>
<dbReference type="OrthoDB" id="8266012at2"/>
<gene>
    <name evidence="1" type="ORF">NWI01_12410</name>
</gene>
<dbReference type="EMBL" id="BJNF01000029">
    <property type="protein sequence ID" value="GEC15349.1"/>
    <property type="molecule type" value="Genomic_DNA"/>
</dbReference>
<protein>
    <submittedName>
        <fullName evidence="1">Uncharacterized protein</fullName>
    </submittedName>
</protein>
<name>A0A4Y3WBV7_NITWI</name>
<organism evidence="1 2">
    <name type="scientific">Nitrobacter winogradskyi</name>
    <name type="common">Nitrobacter agilis</name>
    <dbReference type="NCBI Taxonomy" id="913"/>
    <lineage>
        <taxon>Bacteria</taxon>
        <taxon>Pseudomonadati</taxon>
        <taxon>Pseudomonadota</taxon>
        <taxon>Alphaproteobacteria</taxon>
        <taxon>Hyphomicrobiales</taxon>
        <taxon>Nitrobacteraceae</taxon>
        <taxon>Nitrobacter</taxon>
    </lineage>
</organism>
<proteinExistence type="predicted"/>
<accession>A0A4Y3WBV7</accession>
<evidence type="ECO:0000313" key="1">
    <source>
        <dbReference type="EMBL" id="GEC15349.1"/>
    </source>
</evidence>
<evidence type="ECO:0000313" key="2">
    <source>
        <dbReference type="Proteomes" id="UP000318825"/>
    </source>
</evidence>
<comment type="caution">
    <text evidence="1">The sequence shown here is derived from an EMBL/GenBank/DDBJ whole genome shotgun (WGS) entry which is preliminary data.</text>
</comment>